<keyword evidence="2" id="KW-0012">Acyltransferase</keyword>
<reference evidence="5 6" key="1">
    <citation type="journal article" date="2020" name="J. Clin. Microbiol.">
        <title>Assessing the Genetic Diversity of Austrian Corynebacterium diphtheriae Clinical Isolates, 2011-2019.</title>
        <authorList>
            <person name="Schaeffer J."/>
            <person name="Huhulescu S."/>
            <person name="Stoeger A."/>
            <person name="Allerberger F."/>
            <person name="Ruppitsch W."/>
        </authorList>
    </citation>
    <scope>NUCLEOTIDE SEQUENCE [LARGE SCALE GENOMIC DNA]</scope>
    <source>
        <strain evidence="5 6">04-17</strain>
    </source>
</reference>
<keyword evidence="1" id="KW-0808">Transferase</keyword>
<organism evidence="5 6">
    <name type="scientific">Corynebacterium belfantii</name>
    <dbReference type="NCBI Taxonomy" id="2014537"/>
    <lineage>
        <taxon>Bacteria</taxon>
        <taxon>Bacillati</taxon>
        <taxon>Actinomycetota</taxon>
        <taxon>Actinomycetes</taxon>
        <taxon>Mycobacteriales</taxon>
        <taxon>Corynebacteriaceae</taxon>
        <taxon>Corynebacterium</taxon>
    </lineage>
</organism>
<dbReference type="Pfam" id="PF08541">
    <property type="entry name" value="ACP_syn_III_C"/>
    <property type="match status" value="1"/>
</dbReference>
<dbReference type="PANTHER" id="PTHR34069:SF2">
    <property type="entry name" value="BETA-KETOACYL-[ACYL-CARRIER-PROTEIN] SYNTHASE III"/>
    <property type="match status" value="1"/>
</dbReference>
<feature type="domain" description="Beta-ketoacyl-[acyl-carrier-protein] synthase III N-terminal" evidence="4">
    <location>
        <begin position="135"/>
        <end position="213"/>
    </location>
</feature>
<dbReference type="Gene3D" id="3.40.47.10">
    <property type="match status" value="1"/>
</dbReference>
<dbReference type="Proteomes" id="UP000615580">
    <property type="component" value="Unassembled WGS sequence"/>
</dbReference>
<dbReference type="SUPFAM" id="SSF53901">
    <property type="entry name" value="Thiolase-like"/>
    <property type="match status" value="1"/>
</dbReference>
<accession>A0ABS0LEE5</accession>
<evidence type="ECO:0000259" key="4">
    <source>
        <dbReference type="Pfam" id="PF08545"/>
    </source>
</evidence>
<dbReference type="InterPro" id="IPR016039">
    <property type="entry name" value="Thiolase-like"/>
</dbReference>
<name>A0ABS0LEE5_9CORY</name>
<sequence length="339" mass="36379">MNLQLIHDLTPSEVAFLPPTRLGGIAHYFPGAPVSNDYFQGLPELGIDDDWIQKHTGIRSRHWPDETHERPVEMACHAVRQALDLAGVSAEQIDLVIGTTSTTRPRVNPSSLANRYMDISLPLQAQCGLTNAACFDVTAVACAGFLYGSAVAMSMMAALGMRNALVVCAENPRPILNFDYKYSALFGAGAAAAVWKTGDGPGRLCDIVLHANGQHFGAFDIDDQDKMLMKGKVIGDLGPGLLASAARELMERNQMQPADVDWFIPHQGNLNMIEAVCDLVEIPREVTLTNIQSRGNTSSVSIPSCLSENLAAGVIKPGDIVLSVGIGRGLSWGGMLFHA</sequence>
<dbReference type="PANTHER" id="PTHR34069">
    <property type="entry name" value="3-OXOACYL-[ACYL-CARRIER-PROTEIN] SYNTHASE 3"/>
    <property type="match status" value="1"/>
</dbReference>
<evidence type="ECO:0000256" key="1">
    <source>
        <dbReference type="ARBA" id="ARBA00022679"/>
    </source>
</evidence>
<dbReference type="RefSeq" id="WP_088267936.1">
    <property type="nucleotide sequence ID" value="NZ_CBCSFR010000045.1"/>
</dbReference>
<dbReference type="InterPro" id="IPR013751">
    <property type="entry name" value="ACP_syn_III_N"/>
</dbReference>
<feature type="domain" description="Beta-ketoacyl-[acyl-carrier-protein] synthase III C-terminal" evidence="3">
    <location>
        <begin position="250"/>
        <end position="337"/>
    </location>
</feature>
<dbReference type="CDD" id="cd00830">
    <property type="entry name" value="KAS_III"/>
    <property type="match status" value="1"/>
</dbReference>
<protein>
    <submittedName>
        <fullName evidence="5">Ketoacyl-ACP synthase III</fullName>
    </submittedName>
</protein>
<dbReference type="EMBL" id="JADQUG010000052">
    <property type="protein sequence ID" value="MBG9354982.1"/>
    <property type="molecule type" value="Genomic_DNA"/>
</dbReference>
<dbReference type="Pfam" id="PF08545">
    <property type="entry name" value="ACP_syn_III"/>
    <property type="match status" value="1"/>
</dbReference>
<evidence type="ECO:0000313" key="6">
    <source>
        <dbReference type="Proteomes" id="UP000615580"/>
    </source>
</evidence>
<evidence type="ECO:0000259" key="3">
    <source>
        <dbReference type="Pfam" id="PF08541"/>
    </source>
</evidence>
<proteinExistence type="predicted"/>
<evidence type="ECO:0000313" key="5">
    <source>
        <dbReference type="EMBL" id="MBG9354982.1"/>
    </source>
</evidence>
<evidence type="ECO:0000256" key="2">
    <source>
        <dbReference type="ARBA" id="ARBA00023315"/>
    </source>
</evidence>
<gene>
    <name evidence="5" type="ORF">I4J41_10490</name>
</gene>
<keyword evidence="6" id="KW-1185">Reference proteome</keyword>
<dbReference type="InterPro" id="IPR013747">
    <property type="entry name" value="ACP_syn_III_C"/>
</dbReference>
<comment type="caution">
    <text evidence="5">The sequence shown here is derived from an EMBL/GenBank/DDBJ whole genome shotgun (WGS) entry which is preliminary data.</text>
</comment>